<comment type="caution">
    <text evidence="1">The sequence shown here is derived from an EMBL/GenBank/DDBJ whole genome shotgun (WGS) entry which is preliminary data.</text>
</comment>
<accession>A0ABV3GTB6</accession>
<proteinExistence type="predicted"/>
<dbReference type="Proteomes" id="UP001551675">
    <property type="component" value="Unassembled WGS sequence"/>
</dbReference>
<protein>
    <submittedName>
        <fullName evidence="1">Uncharacterized protein</fullName>
    </submittedName>
</protein>
<organism evidence="1 2">
    <name type="scientific">Microtetraspora glauca</name>
    <dbReference type="NCBI Taxonomy" id="1996"/>
    <lineage>
        <taxon>Bacteria</taxon>
        <taxon>Bacillati</taxon>
        <taxon>Actinomycetota</taxon>
        <taxon>Actinomycetes</taxon>
        <taxon>Streptosporangiales</taxon>
        <taxon>Streptosporangiaceae</taxon>
        <taxon>Microtetraspora</taxon>
    </lineage>
</organism>
<dbReference type="EMBL" id="JBFALK010000036">
    <property type="protein sequence ID" value="MEV0974859.1"/>
    <property type="molecule type" value="Genomic_DNA"/>
</dbReference>
<evidence type="ECO:0000313" key="1">
    <source>
        <dbReference type="EMBL" id="MEV0974859.1"/>
    </source>
</evidence>
<name>A0ABV3GTB6_MICGL</name>
<evidence type="ECO:0000313" key="2">
    <source>
        <dbReference type="Proteomes" id="UP001551675"/>
    </source>
</evidence>
<gene>
    <name evidence="1" type="ORF">AB0I59_40250</name>
</gene>
<keyword evidence="2" id="KW-1185">Reference proteome</keyword>
<sequence length="100" mass="10606">MIESLTTHTKLQASAEPLTPGTTCGVQAYFMGTAHRAGDIPKIAVDIGTSPVPVNLVRRPSNFWAGKADVPIILTRPESALLQYPIVPGTGCRVRRGVPA</sequence>
<reference evidence="1 2" key="1">
    <citation type="submission" date="2024-06" db="EMBL/GenBank/DDBJ databases">
        <title>The Natural Products Discovery Center: Release of the First 8490 Sequenced Strains for Exploring Actinobacteria Biosynthetic Diversity.</title>
        <authorList>
            <person name="Kalkreuter E."/>
            <person name="Kautsar S.A."/>
            <person name="Yang D."/>
            <person name="Bader C.D."/>
            <person name="Teijaro C.N."/>
            <person name="Fluegel L."/>
            <person name="Davis C.M."/>
            <person name="Simpson J.R."/>
            <person name="Lauterbach L."/>
            <person name="Steele A.D."/>
            <person name="Gui C."/>
            <person name="Meng S."/>
            <person name="Li G."/>
            <person name="Viehrig K."/>
            <person name="Ye F."/>
            <person name="Su P."/>
            <person name="Kiefer A.F."/>
            <person name="Nichols A."/>
            <person name="Cepeda A.J."/>
            <person name="Yan W."/>
            <person name="Fan B."/>
            <person name="Jiang Y."/>
            <person name="Adhikari A."/>
            <person name="Zheng C.-J."/>
            <person name="Schuster L."/>
            <person name="Cowan T.M."/>
            <person name="Smanski M.J."/>
            <person name="Chevrette M.G."/>
            <person name="De Carvalho L.P.S."/>
            <person name="Shen B."/>
        </authorList>
    </citation>
    <scope>NUCLEOTIDE SEQUENCE [LARGE SCALE GENOMIC DNA]</scope>
    <source>
        <strain evidence="1 2">NPDC050100</strain>
    </source>
</reference>
<dbReference type="RefSeq" id="WP_061253079.1">
    <property type="nucleotide sequence ID" value="NZ_JBFALK010000036.1"/>
</dbReference>